<evidence type="ECO:0000313" key="7">
    <source>
        <dbReference type="EMBL" id="CAI6337055.1"/>
    </source>
</evidence>
<evidence type="ECO:0000256" key="5">
    <source>
        <dbReference type="SAM" id="MobiDB-lite"/>
    </source>
</evidence>
<dbReference type="Proteomes" id="UP001152607">
    <property type="component" value="Unassembled WGS sequence"/>
</dbReference>
<sequence length="385" mass="42446">MSPDLFDRHDLDRTSSSILNRVGFSSYWLVSSSTSMSALQVLLHIVVISYSNCAHNMEEVTNMSFIHAIILPIHFSFTITFFPTKTPTTKHRFPTKLIFLALTLISSVFQILAYTSLTILSTTKPAQPSSATYRSLFLFSINISPTLLTAALSVYLPYVCAATVQPARHTTSNANEEVGKRNTRPRNNATTHGYSRVLERALQITYSLVMILQLIGLCLIATITSSTDSPPTAIQNSGTALLRASLALHALCIIAMISVVGGTFRSAFLPNRPSSSQLEHDNSGEERKMKTNRRSALVFLLVLLLTTSLPLLIRTIYRSIDPYSGIAFTGDDEMRYFYGLDASMILLVHLGVTMSMPVVRAFVSKAVREENGNKAVGYGDSDEEE</sequence>
<evidence type="ECO:0000256" key="4">
    <source>
        <dbReference type="ARBA" id="ARBA00023136"/>
    </source>
</evidence>
<dbReference type="Pfam" id="PF04479">
    <property type="entry name" value="RTA1"/>
    <property type="match status" value="1"/>
</dbReference>
<feature type="transmembrane region" description="Helical" evidence="6">
    <location>
        <begin position="244"/>
        <end position="264"/>
    </location>
</feature>
<keyword evidence="8" id="KW-1185">Reference proteome</keyword>
<accession>A0A9W4XQI7</accession>
<feature type="transmembrane region" description="Helical" evidence="6">
    <location>
        <begin position="296"/>
        <end position="317"/>
    </location>
</feature>
<name>A0A9W4XQI7_9PLEO</name>
<feature type="transmembrane region" description="Helical" evidence="6">
    <location>
        <begin position="204"/>
        <end position="224"/>
    </location>
</feature>
<dbReference type="PANTHER" id="PTHR31465:SF9">
    <property type="entry name" value="SPHINGOID LONG-CHAIN BASE TRANSPORTER RSB1"/>
    <property type="match status" value="1"/>
</dbReference>
<dbReference type="InterPro" id="IPR007568">
    <property type="entry name" value="RTA1"/>
</dbReference>
<feature type="region of interest" description="Disordered" evidence="5">
    <location>
        <begin position="171"/>
        <end position="192"/>
    </location>
</feature>
<keyword evidence="4 6" id="KW-0472">Membrane</keyword>
<gene>
    <name evidence="7" type="ORF">PDIGIT_LOCUS10162</name>
</gene>
<dbReference type="AlphaFoldDB" id="A0A9W4XQI7"/>
<comment type="caution">
    <text evidence="7">The sequence shown here is derived from an EMBL/GenBank/DDBJ whole genome shotgun (WGS) entry which is preliminary data.</text>
</comment>
<evidence type="ECO:0000256" key="2">
    <source>
        <dbReference type="ARBA" id="ARBA00022692"/>
    </source>
</evidence>
<reference evidence="7" key="1">
    <citation type="submission" date="2023-01" db="EMBL/GenBank/DDBJ databases">
        <authorList>
            <person name="Van Ghelder C."/>
            <person name="Rancurel C."/>
        </authorList>
    </citation>
    <scope>NUCLEOTIDE SEQUENCE</scope>
    <source>
        <strain evidence="7">CNCM I-4278</strain>
    </source>
</reference>
<feature type="transmembrane region" description="Helical" evidence="6">
    <location>
        <begin position="63"/>
        <end position="84"/>
    </location>
</feature>
<proteinExistence type="predicted"/>
<feature type="transmembrane region" description="Helical" evidence="6">
    <location>
        <begin position="337"/>
        <end position="359"/>
    </location>
</feature>
<comment type="subcellular location">
    <subcellularLocation>
        <location evidence="1">Membrane</location>
        <topology evidence="1">Multi-pass membrane protein</topology>
    </subcellularLocation>
</comment>
<protein>
    <submittedName>
        <fullName evidence="7">Uncharacterized protein</fullName>
    </submittedName>
</protein>
<feature type="transmembrane region" description="Helical" evidence="6">
    <location>
        <begin position="27"/>
        <end position="51"/>
    </location>
</feature>
<feature type="transmembrane region" description="Helical" evidence="6">
    <location>
        <begin position="137"/>
        <end position="158"/>
    </location>
</feature>
<evidence type="ECO:0000256" key="3">
    <source>
        <dbReference type="ARBA" id="ARBA00022989"/>
    </source>
</evidence>
<dbReference type="GO" id="GO:0005886">
    <property type="term" value="C:plasma membrane"/>
    <property type="evidence" value="ECO:0007669"/>
    <property type="project" value="TreeGrafter"/>
</dbReference>
<evidence type="ECO:0000313" key="8">
    <source>
        <dbReference type="Proteomes" id="UP001152607"/>
    </source>
</evidence>
<keyword evidence="2 6" id="KW-0812">Transmembrane</keyword>
<keyword evidence="3 6" id="KW-1133">Transmembrane helix</keyword>
<dbReference type="EMBL" id="CAOQHR010000007">
    <property type="protein sequence ID" value="CAI6337055.1"/>
    <property type="molecule type" value="Genomic_DNA"/>
</dbReference>
<organism evidence="7 8">
    <name type="scientific">Periconia digitata</name>
    <dbReference type="NCBI Taxonomy" id="1303443"/>
    <lineage>
        <taxon>Eukaryota</taxon>
        <taxon>Fungi</taxon>
        <taxon>Dikarya</taxon>
        <taxon>Ascomycota</taxon>
        <taxon>Pezizomycotina</taxon>
        <taxon>Dothideomycetes</taxon>
        <taxon>Pleosporomycetidae</taxon>
        <taxon>Pleosporales</taxon>
        <taxon>Massarineae</taxon>
        <taxon>Periconiaceae</taxon>
        <taxon>Periconia</taxon>
    </lineage>
</organism>
<feature type="transmembrane region" description="Helical" evidence="6">
    <location>
        <begin position="96"/>
        <end position="117"/>
    </location>
</feature>
<evidence type="ECO:0000256" key="6">
    <source>
        <dbReference type="SAM" id="Phobius"/>
    </source>
</evidence>
<evidence type="ECO:0000256" key="1">
    <source>
        <dbReference type="ARBA" id="ARBA00004141"/>
    </source>
</evidence>
<dbReference type="PANTHER" id="PTHR31465">
    <property type="entry name" value="PROTEIN RTA1-RELATED"/>
    <property type="match status" value="1"/>
</dbReference>
<dbReference type="GO" id="GO:0000324">
    <property type="term" value="C:fungal-type vacuole"/>
    <property type="evidence" value="ECO:0007669"/>
    <property type="project" value="TreeGrafter"/>
</dbReference>